<dbReference type="CDD" id="cd09604">
    <property type="entry name" value="M1_APN_like"/>
    <property type="match status" value="1"/>
</dbReference>
<dbReference type="Proteomes" id="UP001501456">
    <property type="component" value="Unassembled WGS sequence"/>
</dbReference>
<feature type="signal peptide" evidence="2">
    <location>
        <begin position="1"/>
        <end position="21"/>
    </location>
</feature>
<dbReference type="EMBL" id="BAABBI010000001">
    <property type="protein sequence ID" value="GAA3772861.1"/>
    <property type="molecule type" value="Genomic_DNA"/>
</dbReference>
<keyword evidence="2" id="KW-0732">Signal</keyword>
<sequence>MMKKVKYLFLSVLFVSAGMFAQEQDQEKPERKPGHTNNNKFKQLYDEFSTPNMFRTASGAPGPAYYQQQADYKMDINLDDKNAKISGFETITYTNNSPDQLKYLWVQLDQNMRAKDSQTPLIQGSGVAPAQQLGSFTSSYMSDGFDGGFKIEAVTDTNGEALPHMINRTMMRVELPKPIKTGEKFSFSIKWWYNINDYVNMGGRSGYEYFPKDGNRNYIIAQFYPRMAVYNDVEGWQNSQFWGRDEFALPFGNFEVNITVPADHILDATGKLTNRKDVFSKEMMKRYEKAKKSYDKPVMIVTQKEAEKAEKGFSNDTKTWKFYAENVRDFGFASSRKYIWDMMAVKIGDKDVMAVSMYPKEGNPLWEEWSTYAVASTLKSYSRMTFDYPYHKAISVHAKQQGMEYPMICFNYGRPDENGKYSDRIKYGMISVIIHEVGHNFFPMIVNSDERQWTWMDEGLNTFVQYVAEQDFGKWYPEALSEGDETYPSSRGPAAKIVPYMGGDQDYIAPIMTKGLNTYQFGNNAYGKPGTALNILRETVMGPELFDYAFREYAQRWMFKHPTPEDFFRTMEDASAFDLDWFWRGWFYTTDYVDIGVKEVKKYYVSSEPNERIKEMVKQRGMKMSDLPPLVYMVEEGSDEFKESMKKGSLLEKSPTLKEYIMDNFTAEERKNLKEPNYFYNITFEKPGGLVMPIIVEYTYADGTSKTEKYPAQIWRLNDKEVSKAVASDKEIVKITVDPNLETADVDTSNNSWPKEAQQSKFDEFKNGVKN</sequence>
<dbReference type="InterPro" id="IPR027268">
    <property type="entry name" value="Peptidase_M4/M1_CTD_sf"/>
</dbReference>
<evidence type="ECO:0000256" key="2">
    <source>
        <dbReference type="SAM" id="SignalP"/>
    </source>
</evidence>
<feature type="domain" description="Peptidase M1 membrane alanine aminopeptidase" evidence="3">
    <location>
        <begin position="417"/>
        <end position="586"/>
    </location>
</feature>
<evidence type="ECO:0000313" key="5">
    <source>
        <dbReference type="Proteomes" id="UP001501456"/>
    </source>
</evidence>
<dbReference type="Gene3D" id="1.10.390.10">
    <property type="entry name" value="Neutral Protease Domain 2"/>
    <property type="match status" value="1"/>
</dbReference>
<feature type="chain" id="PRO_5047203495" evidence="2">
    <location>
        <begin position="22"/>
        <end position="771"/>
    </location>
</feature>
<organism evidence="4 5">
    <name type="scientific">Corallibacter vietnamensis</name>
    <dbReference type="NCBI Taxonomy" id="904130"/>
    <lineage>
        <taxon>Bacteria</taxon>
        <taxon>Pseudomonadati</taxon>
        <taxon>Bacteroidota</taxon>
        <taxon>Flavobacteriia</taxon>
        <taxon>Flavobacteriales</taxon>
        <taxon>Flavobacteriaceae</taxon>
        <taxon>Corallibacter</taxon>
    </lineage>
</organism>
<dbReference type="PANTHER" id="PTHR11533:SF174">
    <property type="entry name" value="PUROMYCIN-SENSITIVE AMINOPEPTIDASE-RELATED"/>
    <property type="match status" value="1"/>
</dbReference>
<feature type="region of interest" description="Disordered" evidence="1">
    <location>
        <begin position="740"/>
        <end position="771"/>
    </location>
</feature>
<name>A0ABP7GRM4_9FLAO</name>
<evidence type="ECO:0000313" key="4">
    <source>
        <dbReference type="EMBL" id="GAA3772861.1"/>
    </source>
</evidence>
<dbReference type="Pfam" id="PF01433">
    <property type="entry name" value="Peptidase_M1"/>
    <property type="match status" value="1"/>
</dbReference>
<gene>
    <name evidence="4" type="ORF">GCM10022271_01160</name>
</gene>
<accession>A0ABP7GRM4</accession>
<reference evidence="5" key="1">
    <citation type="journal article" date="2019" name="Int. J. Syst. Evol. Microbiol.">
        <title>The Global Catalogue of Microorganisms (GCM) 10K type strain sequencing project: providing services to taxonomists for standard genome sequencing and annotation.</title>
        <authorList>
            <consortium name="The Broad Institute Genomics Platform"/>
            <consortium name="The Broad Institute Genome Sequencing Center for Infectious Disease"/>
            <person name="Wu L."/>
            <person name="Ma J."/>
        </authorList>
    </citation>
    <scope>NUCLEOTIDE SEQUENCE [LARGE SCALE GENOMIC DNA]</scope>
    <source>
        <strain evidence="5">JCM 17525</strain>
    </source>
</reference>
<dbReference type="InterPro" id="IPR014782">
    <property type="entry name" value="Peptidase_M1_dom"/>
</dbReference>
<evidence type="ECO:0000259" key="3">
    <source>
        <dbReference type="Pfam" id="PF01433"/>
    </source>
</evidence>
<feature type="compositionally biased region" description="Polar residues" evidence="1">
    <location>
        <begin position="746"/>
        <end position="760"/>
    </location>
</feature>
<evidence type="ECO:0000256" key="1">
    <source>
        <dbReference type="SAM" id="MobiDB-lite"/>
    </source>
</evidence>
<keyword evidence="5" id="KW-1185">Reference proteome</keyword>
<proteinExistence type="predicted"/>
<dbReference type="SUPFAM" id="SSF55486">
    <property type="entry name" value="Metalloproteases ('zincins'), catalytic domain"/>
    <property type="match status" value="1"/>
</dbReference>
<comment type="caution">
    <text evidence="4">The sequence shown here is derived from an EMBL/GenBank/DDBJ whole genome shotgun (WGS) entry which is preliminary data.</text>
</comment>
<dbReference type="InterPro" id="IPR050344">
    <property type="entry name" value="Peptidase_M1_aminopeptidases"/>
</dbReference>
<feature type="compositionally biased region" description="Basic and acidic residues" evidence="1">
    <location>
        <begin position="761"/>
        <end position="771"/>
    </location>
</feature>
<dbReference type="PANTHER" id="PTHR11533">
    <property type="entry name" value="PROTEASE M1 ZINC METALLOPROTEASE"/>
    <property type="match status" value="1"/>
</dbReference>
<protein>
    <submittedName>
        <fullName evidence="4">M1 family metallopeptidase</fullName>
    </submittedName>
</protein>